<keyword evidence="2" id="KW-1185">Reference proteome</keyword>
<dbReference type="Proteomes" id="UP001232245">
    <property type="component" value="Unassembled WGS sequence"/>
</dbReference>
<gene>
    <name evidence="1" type="ORF">J2S02_003845</name>
</gene>
<organism evidence="1 2">
    <name type="scientific">Metabacillus niabensis</name>
    <dbReference type="NCBI Taxonomy" id="324854"/>
    <lineage>
        <taxon>Bacteria</taxon>
        <taxon>Bacillati</taxon>
        <taxon>Bacillota</taxon>
        <taxon>Bacilli</taxon>
        <taxon>Bacillales</taxon>
        <taxon>Bacillaceae</taxon>
        <taxon>Metabacillus</taxon>
    </lineage>
</organism>
<evidence type="ECO:0000313" key="2">
    <source>
        <dbReference type="Proteomes" id="UP001232245"/>
    </source>
</evidence>
<accession>A0ABT9Z5H0</accession>
<dbReference type="RefSeq" id="WP_174881631.1">
    <property type="nucleotide sequence ID" value="NZ_CADEPK010000390.1"/>
</dbReference>
<protein>
    <recommendedName>
        <fullName evidence="3">BioF2-like acetyltransferase domain-containing protein</fullName>
    </recommendedName>
</protein>
<evidence type="ECO:0000313" key="1">
    <source>
        <dbReference type="EMBL" id="MDQ0227500.1"/>
    </source>
</evidence>
<sequence>MENSAVTLYTKDNWEKLKWEHFQEGQLMKSYFLPLLKNNTNNLIKNVHTSLGFVAIDDILLPYTVNEEEYDNSYVCSPYNHYITYSKEELSMLNNKLLEVIFHFLLGLISKFAKKIEINKVVYINNWLISTNLSPSLSKEQLESIKNTMLAKYPDYLIGFRSINEGLYPKMKVDLEALHFQMLPSRFVYISRPEEILNATKKVRNTLNRDKKLLDKNEFDIIQHDDFTKEDLIRAKQLYDKLYLEKYSYNNPQFTEDFILSTHANRALTYVGLKKDGVLEGVFGSKIYQNMMANPVLGYNTDLPKEKGLYRILRYLAVQESINNQRLYHQSAGVGRFKYDRGAKGYPEFTAIYIKHLAKRKQYFWKSLCYLLNRFAIKIVDKKKL</sequence>
<name>A0ABT9Z5H0_9BACI</name>
<comment type="caution">
    <text evidence="1">The sequence shown here is derived from an EMBL/GenBank/DDBJ whole genome shotgun (WGS) entry which is preliminary data.</text>
</comment>
<dbReference type="EMBL" id="JAUSTZ010000009">
    <property type="protein sequence ID" value="MDQ0227500.1"/>
    <property type="molecule type" value="Genomic_DNA"/>
</dbReference>
<proteinExistence type="predicted"/>
<evidence type="ECO:0008006" key="3">
    <source>
        <dbReference type="Google" id="ProtNLM"/>
    </source>
</evidence>
<reference evidence="1 2" key="1">
    <citation type="submission" date="2023-07" db="EMBL/GenBank/DDBJ databases">
        <title>Genomic Encyclopedia of Type Strains, Phase IV (KMG-IV): sequencing the most valuable type-strain genomes for metagenomic binning, comparative biology and taxonomic classification.</title>
        <authorList>
            <person name="Goeker M."/>
        </authorList>
    </citation>
    <scope>NUCLEOTIDE SEQUENCE [LARGE SCALE GENOMIC DNA]</scope>
    <source>
        <strain evidence="1 2">DSM 17723</strain>
    </source>
</reference>